<proteinExistence type="predicted"/>
<dbReference type="AlphaFoldDB" id="C5LK97"/>
<dbReference type="OrthoDB" id="3427at2759"/>
<protein>
    <submittedName>
        <fullName evidence="1">Uncharacterized protein</fullName>
    </submittedName>
</protein>
<name>C5LK97_PERM5</name>
<keyword evidence="2" id="KW-1185">Reference proteome</keyword>
<organism evidence="2">
    <name type="scientific">Perkinsus marinus (strain ATCC 50983 / TXsc)</name>
    <dbReference type="NCBI Taxonomy" id="423536"/>
    <lineage>
        <taxon>Eukaryota</taxon>
        <taxon>Sar</taxon>
        <taxon>Alveolata</taxon>
        <taxon>Perkinsozoa</taxon>
        <taxon>Perkinsea</taxon>
        <taxon>Perkinsida</taxon>
        <taxon>Perkinsidae</taxon>
        <taxon>Perkinsus</taxon>
    </lineage>
</organism>
<dbReference type="RefSeq" id="XP_002771068.1">
    <property type="nucleotide sequence ID" value="XM_002771022.1"/>
</dbReference>
<evidence type="ECO:0000313" key="1">
    <source>
        <dbReference type="EMBL" id="EER02884.1"/>
    </source>
</evidence>
<evidence type="ECO:0000313" key="2">
    <source>
        <dbReference type="Proteomes" id="UP000007800"/>
    </source>
</evidence>
<dbReference type="Proteomes" id="UP000007800">
    <property type="component" value="Unassembled WGS sequence"/>
</dbReference>
<dbReference type="InParanoid" id="C5LK97"/>
<sequence>MESPAGKQGEVPSRMVRVDDEHDKTCYCRRYLLFSRTKWSLTLDVLDEADLENAMPFGAVDAATGEGLRTTASKVKGLIGKVSGIVSENEYEGDQEEVSANCADFH</sequence>
<reference evidence="1 2" key="1">
    <citation type="submission" date="2008-07" db="EMBL/GenBank/DDBJ databases">
        <authorList>
            <person name="El-Sayed N."/>
            <person name="Caler E."/>
            <person name="Inman J."/>
            <person name="Amedeo P."/>
            <person name="Hass B."/>
            <person name="Wortman J."/>
        </authorList>
    </citation>
    <scope>NUCLEOTIDE SEQUENCE [LARGE SCALE GENOMIC DNA]</scope>
    <source>
        <strain evidence="2">ATCC 50983 / TXsc</strain>
    </source>
</reference>
<accession>C5LK97</accession>
<dbReference type="EMBL" id="GG682743">
    <property type="protein sequence ID" value="EER02884.1"/>
    <property type="molecule type" value="Genomic_DNA"/>
</dbReference>
<dbReference type="GeneID" id="9051223"/>
<gene>
    <name evidence="1" type="ORF">Pmar_PMAR026043</name>
</gene>